<reference evidence="3" key="1">
    <citation type="journal article" date="2013" name="Genome Announc.">
        <title>Draft Genome Sequence of the 2-Chloro-4-Nitrophenol-Degrading Bacterium Arthrobacter sp. Strain SJCon.</title>
        <authorList>
            <person name="Vikram S."/>
            <person name="Kumar S."/>
            <person name="Vaidya B."/>
            <person name="Pinnaka A.K."/>
            <person name="Raghava G.P."/>
        </authorList>
    </citation>
    <scope>NUCLEOTIDE SEQUENCE [LARGE SCALE GENOMIC DNA]</scope>
    <source>
        <strain evidence="3">SJCon</strain>
    </source>
</reference>
<dbReference type="Proteomes" id="UP000011189">
    <property type="component" value="Unassembled WGS sequence"/>
</dbReference>
<feature type="region of interest" description="Disordered" evidence="1">
    <location>
        <begin position="1"/>
        <end position="53"/>
    </location>
</feature>
<name>L8TMP8_9MICC</name>
<accession>L8TMP8</accession>
<keyword evidence="3" id="KW-1185">Reference proteome</keyword>
<comment type="caution">
    <text evidence="2">The sequence shown here is derived from an EMBL/GenBank/DDBJ whole genome shotgun (WGS) entry which is preliminary data.</text>
</comment>
<protein>
    <submittedName>
        <fullName evidence="2">Uncharacterized protein</fullName>
    </submittedName>
</protein>
<proteinExistence type="predicted"/>
<gene>
    <name evidence="2" type="ORF">G205_15020</name>
</gene>
<feature type="compositionally biased region" description="Polar residues" evidence="1">
    <location>
        <begin position="1"/>
        <end position="18"/>
    </location>
</feature>
<dbReference type="AlphaFoldDB" id="L8TMP8"/>
<evidence type="ECO:0000313" key="2">
    <source>
        <dbReference type="EMBL" id="ELT43962.1"/>
    </source>
</evidence>
<evidence type="ECO:0000256" key="1">
    <source>
        <dbReference type="SAM" id="MobiDB-lite"/>
    </source>
</evidence>
<sequence>MSGPTNQAGQPGVASSAQPDPGPGWLPGPRWRTKSTSTSGPEGGPAQRPDRVTADEAAAGLILSQPVLVPAGLQDAVHARKSQWMARVGQQQLEAEVQGWARHTEVQQGRTG</sequence>
<organism evidence="2 3">
    <name type="scientific">Arthrobacter nitrophenolicus</name>
    <dbReference type="NCBI Taxonomy" id="683150"/>
    <lineage>
        <taxon>Bacteria</taxon>
        <taxon>Bacillati</taxon>
        <taxon>Actinomycetota</taxon>
        <taxon>Actinomycetes</taxon>
        <taxon>Micrococcales</taxon>
        <taxon>Micrococcaceae</taxon>
        <taxon>Arthrobacter</taxon>
    </lineage>
</organism>
<dbReference type="EMBL" id="AOFD01000034">
    <property type="protein sequence ID" value="ELT43962.1"/>
    <property type="molecule type" value="Genomic_DNA"/>
</dbReference>
<evidence type="ECO:0000313" key="3">
    <source>
        <dbReference type="Proteomes" id="UP000011189"/>
    </source>
</evidence>